<accession>A0A090VD03</accession>
<dbReference type="Pfam" id="PF13181">
    <property type="entry name" value="TPR_8"/>
    <property type="match status" value="1"/>
</dbReference>
<gene>
    <name evidence="3" type="ORF">JCM19300_331</name>
</gene>
<evidence type="ECO:0000313" key="3">
    <source>
        <dbReference type="EMBL" id="GAL62670.1"/>
    </source>
</evidence>
<name>A0A090VD03_9FLAO</name>
<feature type="transmembrane region" description="Helical" evidence="2">
    <location>
        <begin position="367"/>
        <end position="384"/>
    </location>
</feature>
<keyword evidence="2" id="KW-0472">Membrane</keyword>
<keyword evidence="1" id="KW-0802">TPR repeat</keyword>
<keyword evidence="2" id="KW-1133">Transmembrane helix</keyword>
<evidence type="ECO:0000256" key="2">
    <source>
        <dbReference type="SAM" id="Phobius"/>
    </source>
</evidence>
<dbReference type="AlphaFoldDB" id="A0A090VD03"/>
<evidence type="ECO:0000313" key="4">
    <source>
        <dbReference type="Proteomes" id="UP000029644"/>
    </source>
</evidence>
<dbReference type="InterPro" id="IPR016032">
    <property type="entry name" value="Sig_transdc_resp-reg_C-effctor"/>
</dbReference>
<protein>
    <recommendedName>
        <fullName evidence="5">HTH luxR-type domain-containing protein</fullName>
    </recommendedName>
</protein>
<sequence length="550" mass="64879">MVKKNIKFYNNLEHLKSTRVLNILALILFLITGSLSAQNNTKQSFDRAMDLRFKKPDSSIILFQKSHEAYLKNNDTVNAIKSLMELSLVYGNRAQYANSYNVLWNALLLTDNTKLETTKSLVYNRLGSIYNYFKREDKALEYLKKALEIHKSLVKQNKIPASGLVPYYFSITTSYRELKKTELAKTYLDSSYLYFSKSKPAIAESFLEFEKANIMALQDKNEEALVIFKDIHPWFVENEPSYLVLFYKFWGDIYLNLMQLDKSETLYKKALNVSSEYESHIDFTPLIYEKLTELYLKQNDYKNAFVNLQKAKDLDAKFFDSRSPNNHFLLEIKDSYRLEKDRQEKLIQAQHLRQLEQEDEIKNLQRIILLVSVVFILIIGYFYIKNLRTKHKAEKQLIRRNKELEIKKAKELLELKNKELAASALQLIEKDEFMKNLKTKIREGEPTIKKSELNKILRSVSVDNTNYWEEFKLRFIEVNKDFYDIIFAKYPKLSQGDQKICALIKLNMSSKEMSRLLGISVESVHTSRHRIRKKMNLDRNINLEDYINSL</sequence>
<dbReference type="InterPro" id="IPR019734">
    <property type="entry name" value="TPR_rpt"/>
</dbReference>
<dbReference type="SMART" id="SM00028">
    <property type="entry name" value="TPR"/>
    <property type="match status" value="4"/>
</dbReference>
<dbReference type="SUPFAM" id="SSF46894">
    <property type="entry name" value="C-terminal effector domain of the bipartite response regulators"/>
    <property type="match status" value="1"/>
</dbReference>
<dbReference type="GO" id="GO:0003677">
    <property type="term" value="F:DNA binding"/>
    <property type="evidence" value="ECO:0007669"/>
    <property type="project" value="InterPro"/>
</dbReference>
<dbReference type="InterPro" id="IPR011990">
    <property type="entry name" value="TPR-like_helical_dom_sf"/>
</dbReference>
<dbReference type="EMBL" id="BBNQ01000007">
    <property type="protein sequence ID" value="GAL62670.1"/>
    <property type="molecule type" value="Genomic_DNA"/>
</dbReference>
<dbReference type="SUPFAM" id="SSF48452">
    <property type="entry name" value="TPR-like"/>
    <property type="match status" value="2"/>
</dbReference>
<keyword evidence="2" id="KW-0812">Transmembrane</keyword>
<comment type="caution">
    <text evidence="3">The sequence shown here is derived from an EMBL/GenBank/DDBJ whole genome shotgun (WGS) entry which is preliminary data.</text>
</comment>
<proteinExistence type="predicted"/>
<dbReference type="Gene3D" id="1.25.40.10">
    <property type="entry name" value="Tetratricopeptide repeat domain"/>
    <property type="match status" value="2"/>
</dbReference>
<evidence type="ECO:0008006" key="5">
    <source>
        <dbReference type="Google" id="ProtNLM"/>
    </source>
</evidence>
<dbReference type="GO" id="GO:0006355">
    <property type="term" value="P:regulation of DNA-templated transcription"/>
    <property type="evidence" value="ECO:0007669"/>
    <property type="project" value="InterPro"/>
</dbReference>
<organism evidence="3 4">
    <name type="scientific">Algibacter lectus</name>
    <dbReference type="NCBI Taxonomy" id="221126"/>
    <lineage>
        <taxon>Bacteria</taxon>
        <taxon>Pseudomonadati</taxon>
        <taxon>Bacteroidota</taxon>
        <taxon>Flavobacteriia</taxon>
        <taxon>Flavobacteriales</taxon>
        <taxon>Flavobacteriaceae</taxon>
        <taxon>Algibacter</taxon>
    </lineage>
</organism>
<dbReference type="Gene3D" id="1.10.10.10">
    <property type="entry name" value="Winged helix-like DNA-binding domain superfamily/Winged helix DNA-binding domain"/>
    <property type="match status" value="1"/>
</dbReference>
<dbReference type="PROSITE" id="PS50005">
    <property type="entry name" value="TPR"/>
    <property type="match status" value="1"/>
</dbReference>
<dbReference type="InterPro" id="IPR036388">
    <property type="entry name" value="WH-like_DNA-bd_sf"/>
</dbReference>
<dbReference type="Proteomes" id="UP000029644">
    <property type="component" value="Unassembled WGS sequence"/>
</dbReference>
<feature type="repeat" description="TPR" evidence="1">
    <location>
        <begin position="120"/>
        <end position="153"/>
    </location>
</feature>
<evidence type="ECO:0000256" key="1">
    <source>
        <dbReference type="PROSITE-ProRule" id="PRU00339"/>
    </source>
</evidence>
<reference evidence="3 4" key="1">
    <citation type="journal article" date="2014" name="Genome Announc.">
        <title>Draft Genome Sequences of Marine Flavobacterium Algibacter lectus Strains SS8 and NR4.</title>
        <authorList>
            <person name="Takatani N."/>
            <person name="Nakanishi M."/>
            <person name="Meirelles P."/>
            <person name="Mino S."/>
            <person name="Suda W."/>
            <person name="Oshima K."/>
            <person name="Hattori M."/>
            <person name="Ohkuma M."/>
            <person name="Hosokawa M."/>
            <person name="Miyashita K."/>
            <person name="Thompson F.L."/>
            <person name="Niwa A."/>
            <person name="Sawabe T."/>
            <person name="Sawabe T."/>
        </authorList>
    </citation>
    <scope>NUCLEOTIDE SEQUENCE [LARGE SCALE GENOMIC DNA]</scope>
    <source>
        <strain evidence="3 4">JCM 19300</strain>
    </source>
</reference>